<feature type="region of interest" description="Disordered" evidence="1">
    <location>
        <begin position="90"/>
        <end position="111"/>
    </location>
</feature>
<reference evidence="3 4" key="1">
    <citation type="journal article" date="2012" name="J. Virol.">
        <title>Complete Genome Sequences of 138 Mycobacteriophages.</title>
        <authorList>
            <consortium name="the Science Education Alliance Phage Hunters Advancing Genomics and Evolutionary Science Program"/>
            <consortium name="the KwaZulu-Natal Research Institute for Tuberculosis and HIV Mycobacterial Genetics Course Students"/>
            <consortium name="the Phage Hunters Integrating Research and Education Program"/>
            <person name="Hatfull G.F."/>
        </authorList>
    </citation>
    <scope>NUCLEOTIDE SEQUENCE [LARGE SCALE GENOMIC DNA]</scope>
</reference>
<dbReference type="SMART" id="SM00382">
    <property type="entry name" value="AAA"/>
    <property type="match status" value="1"/>
</dbReference>
<protein>
    <recommendedName>
        <fullName evidence="2">AAA+ ATPase domain-containing protein</fullName>
    </recommendedName>
</protein>
<evidence type="ECO:0000256" key="1">
    <source>
        <dbReference type="SAM" id="MobiDB-lite"/>
    </source>
</evidence>
<dbReference type="KEGG" id="vg:10894775"/>
<dbReference type="OrthoDB" id="3422at10239"/>
<dbReference type="GeneID" id="10894775"/>
<evidence type="ECO:0000313" key="4">
    <source>
        <dbReference type="Proteomes" id="UP000009244"/>
    </source>
</evidence>
<evidence type="ECO:0000259" key="2">
    <source>
        <dbReference type="SMART" id="SM00382"/>
    </source>
</evidence>
<feature type="compositionally biased region" description="Low complexity" evidence="1">
    <location>
        <begin position="90"/>
        <end position="105"/>
    </location>
</feature>
<dbReference type="CDD" id="cd00009">
    <property type="entry name" value="AAA"/>
    <property type="match status" value="1"/>
</dbReference>
<dbReference type="PANTHER" id="PTHR42759">
    <property type="entry name" value="MOXR FAMILY PROTEIN"/>
    <property type="match status" value="1"/>
</dbReference>
<sequence>MTVTSLTKLSQRTLRTGCPKCHNEGPFYLAADETGVEHLVIKNQLTKAAAQGESIPAQFLHVCIETYGTNGNGNETGGQGTGTETVQTETGTETVNTQGTATETVSTSGKGDADEMAALRELLLKVLGKQQLDETQIEAIISRKMDEYVYPTRTYVQTETETREIEGVTHKQFGDILAAIASGENVQLVGGPGVGKTHVCEQVAEALDRDFYVVNFHLQSTASELKGYMSATGEYVPTAVYDWATNPEGGVLLCDEVDRAHAGILAGLNSILSNRFLALPNREIVRLNKNHVILAATNTWGMGPTWEYPAAQKFSAEFMDRFIAMEIEIDTDIEMAAAMAKGAPVDVTKRAVAYVQRVRENVKREAVTGVVISPRASQKMAALLAQNVDWDKAVAWTLRKGMDDATWRKVCA</sequence>
<dbReference type="Pfam" id="PF07728">
    <property type="entry name" value="AAA_5"/>
    <property type="match status" value="1"/>
</dbReference>
<dbReference type="InterPro" id="IPR027417">
    <property type="entry name" value="P-loop_NTPase"/>
</dbReference>
<dbReference type="Gene3D" id="3.40.50.300">
    <property type="entry name" value="P-loop containing nucleotide triphosphate hydrolases"/>
    <property type="match status" value="1"/>
</dbReference>
<accession>F6M8B9</accession>
<proteinExistence type="predicted"/>
<dbReference type="InterPro" id="IPR050764">
    <property type="entry name" value="CbbQ/NirQ/NorQ/GpvN"/>
</dbReference>
<dbReference type="PANTHER" id="PTHR42759:SF1">
    <property type="entry name" value="MAGNESIUM-CHELATASE SUBUNIT CHLD"/>
    <property type="match status" value="1"/>
</dbReference>
<dbReference type="Proteomes" id="UP000009244">
    <property type="component" value="Segment"/>
</dbReference>
<dbReference type="RefSeq" id="YP_004539068.1">
    <property type="nucleotide sequence ID" value="NC_015584.1"/>
</dbReference>
<dbReference type="InterPro" id="IPR011704">
    <property type="entry name" value="ATPase_dyneun-rel_AAA"/>
</dbReference>
<name>F6M8B9_9CAUD</name>
<dbReference type="GO" id="GO:0005524">
    <property type="term" value="F:ATP binding"/>
    <property type="evidence" value="ECO:0007669"/>
    <property type="project" value="InterPro"/>
</dbReference>
<dbReference type="EMBL" id="JF744988">
    <property type="protein sequence ID" value="AEF57306.1"/>
    <property type="molecule type" value="Genomic_DNA"/>
</dbReference>
<dbReference type="GO" id="GO:0016887">
    <property type="term" value="F:ATP hydrolysis activity"/>
    <property type="evidence" value="ECO:0007669"/>
    <property type="project" value="InterPro"/>
</dbReference>
<keyword evidence="4" id="KW-1185">Reference proteome</keyword>
<gene>
    <name evidence="3" type="primary">136</name>
    <name evidence="3" type="ORF">SEA_FAITH1_136</name>
</gene>
<evidence type="ECO:0000313" key="3">
    <source>
        <dbReference type="EMBL" id="AEF57306.1"/>
    </source>
</evidence>
<dbReference type="SUPFAM" id="SSF52540">
    <property type="entry name" value="P-loop containing nucleoside triphosphate hydrolases"/>
    <property type="match status" value="1"/>
</dbReference>
<dbReference type="InterPro" id="IPR003593">
    <property type="entry name" value="AAA+_ATPase"/>
</dbReference>
<organism evidence="3 4">
    <name type="scientific">Mycobacterium phage Faith1</name>
    <dbReference type="NCBI Taxonomy" id="2920893"/>
    <lineage>
        <taxon>Viruses</taxon>
        <taxon>Duplodnaviria</taxon>
        <taxon>Heunggongvirae</taxon>
        <taxon>Uroviricota</taxon>
        <taxon>Caudoviricetes</taxon>
        <taxon>Vilmaviridae</taxon>
        <taxon>Lclasvirinae</taxon>
        <taxon>Faithunavirus</taxon>
        <taxon>Faithunavirus faith1</taxon>
    </lineage>
</organism>
<feature type="domain" description="AAA+ ATPase" evidence="2">
    <location>
        <begin position="182"/>
        <end position="334"/>
    </location>
</feature>